<evidence type="ECO:0000259" key="1">
    <source>
        <dbReference type="PROSITE" id="PS51186"/>
    </source>
</evidence>
<dbReference type="InterPro" id="IPR000182">
    <property type="entry name" value="GNAT_dom"/>
</dbReference>
<dbReference type="Proteomes" id="UP000295547">
    <property type="component" value="Unassembled WGS sequence"/>
</dbReference>
<keyword evidence="2" id="KW-0808">Transferase</keyword>
<feature type="domain" description="N-acetyltransferase" evidence="1">
    <location>
        <begin position="19"/>
        <end position="162"/>
    </location>
</feature>
<dbReference type="Pfam" id="PF13508">
    <property type="entry name" value="Acetyltransf_7"/>
    <property type="match status" value="1"/>
</dbReference>
<dbReference type="PROSITE" id="PS51186">
    <property type="entry name" value="GNAT"/>
    <property type="match status" value="1"/>
</dbReference>
<reference evidence="2 3" key="1">
    <citation type="submission" date="2019-03" db="EMBL/GenBank/DDBJ databases">
        <title>Genomic Encyclopedia of Type Strains, Phase IV (KMG-V): Genome sequencing to study the core and pangenomes of soil and plant-associated prokaryotes.</title>
        <authorList>
            <person name="Whitman W."/>
        </authorList>
    </citation>
    <scope>NUCLEOTIDE SEQUENCE [LARGE SCALE GENOMIC DNA]</scope>
    <source>
        <strain evidence="2 3">Gr42</strain>
    </source>
</reference>
<accession>A0A4R3QIU7</accession>
<dbReference type="SUPFAM" id="SSF55729">
    <property type="entry name" value="Acyl-CoA N-acyltransferases (Nat)"/>
    <property type="match status" value="1"/>
</dbReference>
<dbReference type="CDD" id="cd04301">
    <property type="entry name" value="NAT_SF"/>
    <property type="match status" value="1"/>
</dbReference>
<keyword evidence="3" id="KW-1185">Reference proteome</keyword>
<proteinExistence type="predicted"/>
<evidence type="ECO:0000313" key="2">
    <source>
        <dbReference type="EMBL" id="TCU21783.1"/>
    </source>
</evidence>
<dbReference type="AlphaFoldDB" id="A0A4R3QIU7"/>
<dbReference type="InterPro" id="IPR016181">
    <property type="entry name" value="Acyl_CoA_acyltransferase"/>
</dbReference>
<dbReference type="GO" id="GO:0016747">
    <property type="term" value="F:acyltransferase activity, transferring groups other than amino-acyl groups"/>
    <property type="evidence" value="ECO:0007669"/>
    <property type="project" value="InterPro"/>
</dbReference>
<dbReference type="NCBIfam" id="NF040501">
    <property type="entry name" value="resist_ArsN2"/>
    <property type="match status" value="1"/>
</dbReference>
<protein>
    <submittedName>
        <fullName evidence="2">Amino-acid N-acetyltransferase</fullName>
    </submittedName>
</protein>
<gene>
    <name evidence="2" type="ORF">EV130_110127</name>
</gene>
<dbReference type="EMBL" id="SMBJ01000010">
    <property type="protein sequence ID" value="TCU21783.1"/>
    <property type="molecule type" value="Genomic_DNA"/>
</dbReference>
<sequence length="164" mass="17602">MRSSDRRTYAVLHSGGEAVIMSDLRLEPIPGTDPKLRSALLEAHLPTEDIDEAGRTFFEAVSGDGETLAFSGIESCEGSCLLRSVVVLPEHRKSGIGRRVVELTLKAASDDVFLATTSAAEFFGALGFREVRREAVPAAVLATRQLSSICPSSATIMKLDRPPT</sequence>
<comment type="caution">
    <text evidence="2">The sequence shown here is derived from an EMBL/GenBank/DDBJ whole genome shotgun (WGS) entry which is preliminary data.</text>
</comment>
<name>A0A4R3QIU7_9HYPH</name>
<evidence type="ECO:0000313" key="3">
    <source>
        <dbReference type="Proteomes" id="UP000295547"/>
    </source>
</evidence>
<organism evidence="2 3">
    <name type="scientific">Rhizobium azibense</name>
    <dbReference type="NCBI Taxonomy" id="1136135"/>
    <lineage>
        <taxon>Bacteria</taxon>
        <taxon>Pseudomonadati</taxon>
        <taxon>Pseudomonadota</taxon>
        <taxon>Alphaproteobacteria</taxon>
        <taxon>Hyphomicrobiales</taxon>
        <taxon>Rhizobiaceae</taxon>
        <taxon>Rhizobium/Agrobacterium group</taxon>
        <taxon>Rhizobium</taxon>
    </lineage>
</organism>
<dbReference type="Gene3D" id="3.40.630.30">
    <property type="match status" value="1"/>
</dbReference>